<dbReference type="EMBL" id="CAADFP010000116">
    <property type="protein sequence ID" value="VFK30626.1"/>
    <property type="molecule type" value="Genomic_DNA"/>
</dbReference>
<name>A0A450WT02_9GAMM</name>
<protein>
    <submittedName>
        <fullName evidence="2">Uncharacterized protein</fullName>
    </submittedName>
</protein>
<evidence type="ECO:0000313" key="3">
    <source>
        <dbReference type="EMBL" id="VFK30626.1"/>
    </source>
</evidence>
<dbReference type="AlphaFoldDB" id="A0A450WT02"/>
<accession>A0A450WT02</accession>
<dbReference type="EMBL" id="CAADFM010000251">
    <property type="protein sequence ID" value="VFK20175.1"/>
    <property type="molecule type" value="Genomic_DNA"/>
</dbReference>
<evidence type="ECO:0000313" key="2">
    <source>
        <dbReference type="EMBL" id="VFK20175.1"/>
    </source>
</evidence>
<organism evidence="2">
    <name type="scientific">Candidatus Kentrum sp. LPFa</name>
    <dbReference type="NCBI Taxonomy" id="2126335"/>
    <lineage>
        <taxon>Bacteria</taxon>
        <taxon>Pseudomonadati</taxon>
        <taxon>Pseudomonadota</taxon>
        <taxon>Gammaproteobacteria</taxon>
        <taxon>Candidatus Kentrum</taxon>
    </lineage>
</organism>
<sequence length="40" mass="4493">MIDKLARKAFLQLLLTHGRNHGRRRNGGGLFSGKKFQGRG</sequence>
<proteinExistence type="predicted"/>
<reference evidence="2" key="1">
    <citation type="submission" date="2019-02" db="EMBL/GenBank/DDBJ databases">
        <authorList>
            <person name="Gruber-Vodicka R. H."/>
            <person name="Seah K. B. B."/>
        </authorList>
    </citation>
    <scope>NUCLEOTIDE SEQUENCE</scope>
    <source>
        <strain evidence="2">BECK_S312</strain>
        <strain evidence="3">BECK_S426</strain>
    </source>
</reference>
<evidence type="ECO:0000256" key="1">
    <source>
        <dbReference type="SAM" id="MobiDB-lite"/>
    </source>
</evidence>
<gene>
    <name evidence="2" type="ORF">BECKLPF1236A_GA0070988_102516</name>
    <name evidence="3" type="ORF">BECKLPF1236C_GA0070990_101166</name>
</gene>
<feature type="region of interest" description="Disordered" evidence="1">
    <location>
        <begin position="18"/>
        <end position="40"/>
    </location>
</feature>